<dbReference type="Proteomes" id="UP000190897">
    <property type="component" value="Unassembled WGS sequence"/>
</dbReference>
<evidence type="ECO:0000256" key="8">
    <source>
        <dbReference type="ARBA" id="ARBA00048793"/>
    </source>
</evidence>
<evidence type="ECO:0000259" key="10">
    <source>
        <dbReference type="Pfam" id="PF02558"/>
    </source>
</evidence>
<dbReference type="InterPro" id="IPR036291">
    <property type="entry name" value="NAD(P)-bd_dom_sf"/>
</dbReference>
<evidence type="ECO:0000259" key="11">
    <source>
        <dbReference type="Pfam" id="PF08546"/>
    </source>
</evidence>
<dbReference type="OrthoDB" id="9800163at2"/>
<dbReference type="Gene3D" id="3.40.50.720">
    <property type="entry name" value="NAD(P)-binding Rossmann-like Domain"/>
    <property type="match status" value="1"/>
</dbReference>
<keyword evidence="13" id="KW-1185">Reference proteome</keyword>
<dbReference type="GO" id="GO:0005737">
    <property type="term" value="C:cytoplasm"/>
    <property type="evidence" value="ECO:0007669"/>
    <property type="project" value="TreeGrafter"/>
</dbReference>
<evidence type="ECO:0000313" key="12">
    <source>
        <dbReference type="EMBL" id="SKB46894.1"/>
    </source>
</evidence>
<keyword evidence="6 9" id="KW-0560">Oxidoreductase</keyword>
<dbReference type="InterPro" id="IPR008927">
    <property type="entry name" value="6-PGluconate_DH-like_C_sf"/>
</dbReference>
<evidence type="ECO:0000256" key="3">
    <source>
        <dbReference type="ARBA" id="ARBA00013014"/>
    </source>
</evidence>
<accession>A0A1T5BHX4</accession>
<evidence type="ECO:0000256" key="7">
    <source>
        <dbReference type="ARBA" id="ARBA00032024"/>
    </source>
</evidence>
<dbReference type="STRING" id="651661.SAMN05660293_00366"/>
<comment type="pathway">
    <text evidence="1 9">Cofactor biosynthesis; (R)-pantothenate biosynthesis; (R)-pantoate from 3-methyl-2-oxobutanoate: step 2/2.</text>
</comment>
<comment type="catalytic activity">
    <reaction evidence="8 9">
        <text>(R)-pantoate + NADP(+) = 2-dehydropantoate + NADPH + H(+)</text>
        <dbReference type="Rhea" id="RHEA:16233"/>
        <dbReference type="ChEBI" id="CHEBI:11561"/>
        <dbReference type="ChEBI" id="CHEBI:15378"/>
        <dbReference type="ChEBI" id="CHEBI:15980"/>
        <dbReference type="ChEBI" id="CHEBI:57783"/>
        <dbReference type="ChEBI" id="CHEBI:58349"/>
        <dbReference type="EC" id="1.1.1.169"/>
    </reaction>
</comment>
<keyword evidence="5 9" id="KW-0521">NADP</keyword>
<dbReference type="UniPathway" id="UPA00028">
    <property type="reaction ID" value="UER00004"/>
</dbReference>
<dbReference type="SUPFAM" id="SSF48179">
    <property type="entry name" value="6-phosphogluconate dehydrogenase C-terminal domain-like"/>
    <property type="match status" value="1"/>
</dbReference>
<evidence type="ECO:0000256" key="9">
    <source>
        <dbReference type="RuleBase" id="RU362068"/>
    </source>
</evidence>
<dbReference type="InterPro" id="IPR051402">
    <property type="entry name" value="KPR-Related"/>
</dbReference>
<comment type="function">
    <text evidence="9">Catalyzes the NADPH-dependent reduction of ketopantoate into pantoic acid.</text>
</comment>
<dbReference type="RefSeq" id="WP_082212956.1">
    <property type="nucleotide sequence ID" value="NZ_FUZA01000001.1"/>
</dbReference>
<dbReference type="PANTHER" id="PTHR21708">
    <property type="entry name" value="PROBABLE 2-DEHYDROPANTOATE 2-REDUCTASE"/>
    <property type="match status" value="1"/>
</dbReference>
<dbReference type="Gene3D" id="1.10.1040.10">
    <property type="entry name" value="N-(1-d-carboxylethyl)-l-norvaline Dehydrogenase, domain 2"/>
    <property type="match status" value="1"/>
</dbReference>
<dbReference type="GO" id="GO:0008677">
    <property type="term" value="F:2-dehydropantoate 2-reductase activity"/>
    <property type="evidence" value="ECO:0007669"/>
    <property type="project" value="UniProtKB-EC"/>
</dbReference>
<dbReference type="EC" id="1.1.1.169" evidence="3 9"/>
<dbReference type="NCBIfam" id="TIGR00745">
    <property type="entry name" value="apbA_panE"/>
    <property type="match status" value="1"/>
</dbReference>
<dbReference type="EMBL" id="FUZA01000001">
    <property type="protein sequence ID" value="SKB46894.1"/>
    <property type="molecule type" value="Genomic_DNA"/>
</dbReference>
<dbReference type="GO" id="GO:0015940">
    <property type="term" value="P:pantothenate biosynthetic process"/>
    <property type="evidence" value="ECO:0007669"/>
    <property type="project" value="UniProtKB-UniPathway"/>
</dbReference>
<dbReference type="Pfam" id="PF08546">
    <property type="entry name" value="ApbA_C"/>
    <property type="match status" value="1"/>
</dbReference>
<keyword evidence="9" id="KW-0566">Pantothenate biosynthesis</keyword>
<protein>
    <recommendedName>
        <fullName evidence="4 9">2-dehydropantoate 2-reductase</fullName>
        <ecNumber evidence="3 9">1.1.1.169</ecNumber>
    </recommendedName>
    <alternativeName>
        <fullName evidence="7 9">Ketopantoate reductase</fullName>
    </alternativeName>
</protein>
<evidence type="ECO:0000256" key="5">
    <source>
        <dbReference type="ARBA" id="ARBA00022857"/>
    </source>
</evidence>
<feature type="domain" description="Ketopantoate reductase N-terminal" evidence="10">
    <location>
        <begin position="8"/>
        <end position="142"/>
    </location>
</feature>
<gene>
    <name evidence="12" type="ORF">SAMN05660293_00366</name>
</gene>
<evidence type="ECO:0000256" key="2">
    <source>
        <dbReference type="ARBA" id="ARBA00007870"/>
    </source>
</evidence>
<dbReference type="PANTHER" id="PTHR21708:SF26">
    <property type="entry name" value="2-DEHYDROPANTOATE 2-REDUCTASE"/>
    <property type="match status" value="1"/>
</dbReference>
<reference evidence="13" key="1">
    <citation type="submission" date="2017-02" db="EMBL/GenBank/DDBJ databases">
        <authorList>
            <person name="Varghese N."/>
            <person name="Submissions S."/>
        </authorList>
    </citation>
    <scope>NUCLEOTIDE SEQUENCE [LARGE SCALE GENOMIC DNA]</scope>
    <source>
        <strain evidence="13">DSM 22270</strain>
    </source>
</reference>
<dbReference type="SUPFAM" id="SSF51735">
    <property type="entry name" value="NAD(P)-binding Rossmann-fold domains"/>
    <property type="match status" value="1"/>
</dbReference>
<dbReference type="InterPro" id="IPR003710">
    <property type="entry name" value="ApbA"/>
</dbReference>
<sequence>MELNSGHIYIIGSGAIGKALAVFLRLSGRKVTLIRGSVNDGSRKTEHIRVQMPDGTLHEAEIEISTLNAFPTLNGIIVLANKSFGNEQLAVVLKDKTGSSPLVLLQNGLGIERPFFAHGFSEIYRCVLFVTSQIIDETTVRFKPVAPCPIGVERGNSDNLQHIVRQLTTPQLGFKNEEHIQHTIWKKAIINCVFNSVCPLLETDNGIFYRSETAMQIARRVIAECIGIAHAKGIMLISNDLEESLLQISRASDGQLISTLQDIRAGRRTEIDTLNFEIASMAGELGLIQSVQETKLLGELVRLKAEINLDTNL</sequence>
<dbReference type="InterPro" id="IPR013328">
    <property type="entry name" value="6PGD_dom2"/>
</dbReference>
<dbReference type="AlphaFoldDB" id="A0A1T5BHX4"/>
<evidence type="ECO:0000313" key="13">
    <source>
        <dbReference type="Proteomes" id="UP000190897"/>
    </source>
</evidence>
<dbReference type="InterPro" id="IPR013332">
    <property type="entry name" value="KPR_N"/>
</dbReference>
<comment type="similarity">
    <text evidence="2 9">Belongs to the ketopantoate reductase family.</text>
</comment>
<evidence type="ECO:0000256" key="1">
    <source>
        <dbReference type="ARBA" id="ARBA00004994"/>
    </source>
</evidence>
<evidence type="ECO:0000256" key="4">
    <source>
        <dbReference type="ARBA" id="ARBA00019465"/>
    </source>
</evidence>
<evidence type="ECO:0000256" key="6">
    <source>
        <dbReference type="ARBA" id="ARBA00023002"/>
    </source>
</evidence>
<dbReference type="Pfam" id="PF02558">
    <property type="entry name" value="ApbA"/>
    <property type="match status" value="1"/>
</dbReference>
<name>A0A1T5BHX4_9BACT</name>
<dbReference type="InterPro" id="IPR013752">
    <property type="entry name" value="KPA_reductase"/>
</dbReference>
<feature type="domain" description="Ketopantoate reductase C-terminal" evidence="11">
    <location>
        <begin position="180"/>
        <end position="288"/>
    </location>
</feature>
<organism evidence="12 13">
    <name type="scientific">Dyadobacter psychrophilus</name>
    <dbReference type="NCBI Taxonomy" id="651661"/>
    <lineage>
        <taxon>Bacteria</taxon>
        <taxon>Pseudomonadati</taxon>
        <taxon>Bacteroidota</taxon>
        <taxon>Cytophagia</taxon>
        <taxon>Cytophagales</taxon>
        <taxon>Spirosomataceae</taxon>
        <taxon>Dyadobacter</taxon>
    </lineage>
</organism>
<proteinExistence type="inferred from homology"/>